<accession>A0ABQ8SGE4</accession>
<keyword evidence="3" id="KW-1185">Reference proteome</keyword>
<evidence type="ECO:0000259" key="1">
    <source>
        <dbReference type="Pfam" id="PF00927"/>
    </source>
</evidence>
<organism evidence="2 3">
    <name type="scientific">Periplaneta americana</name>
    <name type="common">American cockroach</name>
    <name type="synonym">Blatta americana</name>
    <dbReference type="NCBI Taxonomy" id="6978"/>
    <lineage>
        <taxon>Eukaryota</taxon>
        <taxon>Metazoa</taxon>
        <taxon>Ecdysozoa</taxon>
        <taxon>Arthropoda</taxon>
        <taxon>Hexapoda</taxon>
        <taxon>Insecta</taxon>
        <taxon>Pterygota</taxon>
        <taxon>Neoptera</taxon>
        <taxon>Polyneoptera</taxon>
        <taxon>Dictyoptera</taxon>
        <taxon>Blattodea</taxon>
        <taxon>Blattoidea</taxon>
        <taxon>Blattidae</taxon>
        <taxon>Blattinae</taxon>
        <taxon>Periplaneta</taxon>
    </lineage>
</organism>
<proteinExistence type="predicted"/>
<dbReference type="SUPFAM" id="SSF49309">
    <property type="entry name" value="Transglutaminase, two C-terminal domains"/>
    <property type="match status" value="1"/>
</dbReference>
<dbReference type="InterPro" id="IPR050779">
    <property type="entry name" value="Transglutaminase"/>
</dbReference>
<dbReference type="Proteomes" id="UP001148838">
    <property type="component" value="Unassembled WGS sequence"/>
</dbReference>
<sequence>MLPTKSREEIDFELVNLDVVNLGETFSVTVNIHNRSDKEKTVQAVLSAASIFYTGIKAHVVKKATGDFKVAPKAKEMLRLTVKPEEYVDKLVEYCNMKIYAIATVVETNETWGEEDDFQVLKPNLDIKVPGKWILTHDLFA</sequence>
<dbReference type="Gene3D" id="2.60.40.10">
    <property type="entry name" value="Immunoglobulins"/>
    <property type="match status" value="1"/>
</dbReference>
<dbReference type="PANTHER" id="PTHR11590">
    <property type="entry name" value="PROTEIN-GLUTAMINE GAMMA-GLUTAMYLTRANSFERASE"/>
    <property type="match status" value="1"/>
</dbReference>
<dbReference type="InterPro" id="IPR008958">
    <property type="entry name" value="Transglutaminase_C"/>
</dbReference>
<gene>
    <name evidence="2" type="ORF">ANN_15340</name>
</gene>
<evidence type="ECO:0000313" key="2">
    <source>
        <dbReference type="EMBL" id="KAJ4433083.1"/>
    </source>
</evidence>
<protein>
    <recommendedName>
        <fullName evidence="1">Transglutaminase C-terminal domain-containing protein</fullName>
    </recommendedName>
</protein>
<dbReference type="InterPro" id="IPR036238">
    <property type="entry name" value="Transglutaminase_C_sf"/>
</dbReference>
<dbReference type="EMBL" id="JAJSOF020000027">
    <property type="protein sequence ID" value="KAJ4433083.1"/>
    <property type="molecule type" value="Genomic_DNA"/>
</dbReference>
<dbReference type="PANTHER" id="PTHR11590:SF40">
    <property type="entry name" value="HEMOCYTE PROTEIN-GLUTAMINE GAMMA-GLUTAMYLTRANSFERASE-LIKE PROTEIN"/>
    <property type="match status" value="1"/>
</dbReference>
<evidence type="ECO:0000313" key="3">
    <source>
        <dbReference type="Proteomes" id="UP001148838"/>
    </source>
</evidence>
<name>A0ABQ8SGE4_PERAM</name>
<comment type="caution">
    <text evidence="2">The sequence shown here is derived from an EMBL/GenBank/DDBJ whole genome shotgun (WGS) entry which is preliminary data.</text>
</comment>
<dbReference type="Pfam" id="PF00927">
    <property type="entry name" value="Transglut_C"/>
    <property type="match status" value="1"/>
</dbReference>
<reference evidence="2 3" key="1">
    <citation type="journal article" date="2022" name="Allergy">
        <title>Genome assembly and annotation of Periplaneta americana reveal a comprehensive cockroach allergen profile.</title>
        <authorList>
            <person name="Wang L."/>
            <person name="Xiong Q."/>
            <person name="Saelim N."/>
            <person name="Wang L."/>
            <person name="Nong W."/>
            <person name="Wan A.T."/>
            <person name="Shi M."/>
            <person name="Liu X."/>
            <person name="Cao Q."/>
            <person name="Hui J.H.L."/>
            <person name="Sookrung N."/>
            <person name="Leung T.F."/>
            <person name="Tungtrongchitr A."/>
            <person name="Tsui S.K.W."/>
        </authorList>
    </citation>
    <scope>NUCLEOTIDE SEQUENCE [LARGE SCALE GENOMIC DNA]</scope>
    <source>
        <strain evidence="2">PWHHKU_190912</strain>
    </source>
</reference>
<feature type="domain" description="Transglutaminase C-terminal" evidence="1">
    <location>
        <begin position="17"/>
        <end position="110"/>
    </location>
</feature>
<dbReference type="InterPro" id="IPR013783">
    <property type="entry name" value="Ig-like_fold"/>
</dbReference>